<keyword evidence="2" id="KW-1185">Reference proteome</keyword>
<comment type="caution">
    <text evidence="1">The sequence shown here is derived from an EMBL/GenBank/DDBJ whole genome shotgun (WGS) entry which is preliminary data.</text>
</comment>
<dbReference type="Proteomes" id="UP001448614">
    <property type="component" value="Unassembled WGS sequence"/>
</dbReference>
<reference evidence="1 2" key="1">
    <citation type="journal article" date="2024" name="Appl. Microbiol. Biotechnol.">
        <title>Biosynthetic gene clusters with biotechnological applications in novel Antarctic isolates from Actinomycetota.</title>
        <authorList>
            <person name="Bruna P."/>
            <person name="Nunez-Montero K."/>
            <person name="Contreras M.J."/>
            <person name="Leal K."/>
            <person name="Garcia M."/>
            <person name="Abanto M."/>
            <person name="Barrientos L."/>
        </authorList>
    </citation>
    <scope>NUCLEOTIDE SEQUENCE [LARGE SCALE GENOMIC DNA]</scope>
    <source>
        <strain evidence="1 2">Se16.17</strain>
    </source>
</reference>
<proteinExistence type="predicted"/>
<dbReference type="EMBL" id="JBBMFV010000004">
    <property type="protein sequence ID" value="MEO3940199.1"/>
    <property type="molecule type" value="Genomic_DNA"/>
</dbReference>
<evidence type="ECO:0000313" key="2">
    <source>
        <dbReference type="Proteomes" id="UP001448614"/>
    </source>
</evidence>
<organism evidence="1 2">
    <name type="scientific">Paenarthrobacter nicotinovorans</name>
    <name type="common">Arthrobacter nicotinovorans</name>
    <dbReference type="NCBI Taxonomy" id="29320"/>
    <lineage>
        <taxon>Bacteria</taxon>
        <taxon>Bacillati</taxon>
        <taxon>Actinomycetota</taxon>
        <taxon>Actinomycetes</taxon>
        <taxon>Micrococcales</taxon>
        <taxon>Micrococcaceae</taxon>
        <taxon>Paenarthrobacter</taxon>
    </lineage>
</organism>
<accession>A0ABV0GP30</accession>
<dbReference type="RefSeq" id="WP_347781884.1">
    <property type="nucleotide sequence ID" value="NZ_JBBMFV010000004.1"/>
</dbReference>
<sequence length="43" mass="4674">METTTRIENYRAAAATAAKSAPEIMEKAEAEGRQLDGQTLADY</sequence>
<gene>
    <name evidence="1" type="ORF">V3C41_03865</name>
</gene>
<name>A0ABV0GP30_PAENI</name>
<evidence type="ECO:0000313" key="1">
    <source>
        <dbReference type="EMBL" id="MEO3940199.1"/>
    </source>
</evidence>
<protein>
    <submittedName>
        <fullName evidence="1">Uncharacterized protein</fullName>
    </submittedName>
</protein>